<dbReference type="GO" id="GO:0046872">
    <property type="term" value="F:metal ion binding"/>
    <property type="evidence" value="ECO:0007669"/>
    <property type="project" value="InterPro"/>
</dbReference>
<accession>A0CWI6</accession>
<gene>
    <name evidence="1" type="ORF">GSPATT00001356001</name>
</gene>
<proteinExistence type="predicted"/>
<evidence type="ECO:0008006" key="3">
    <source>
        <dbReference type="Google" id="ProtNLM"/>
    </source>
</evidence>
<organism evidence="1 2">
    <name type="scientific">Paramecium tetraurelia</name>
    <dbReference type="NCBI Taxonomy" id="5888"/>
    <lineage>
        <taxon>Eukaryota</taxon>
        <taxon>Sar</taxon>
        <taxon>Alveolata</taxon>
        <taxon>Ciliophora</taxon>
        <taxon>Intramacronucleata</taxon>
        <taxon>Oligohymenophorea</taxon>
        <taxon>Peniculida</taxon>
        <taxon>Parameciidae</taxon>
        <taxon>Paramecium</taxon>
    </lineage>
</organism>
<dbReference type="KEGG" id="ptm:GSPATT00001356001"/>
<dbReference type="Proteomes" id="UP000000600">
    <property type="component" value="Unassembled WGS sequence"/>
</dbReference>
<dbReference type="RefSeq" id="XP_001442550.1">
    <property type="nucleotide sequence ID" value="XM_001442513.1"/>
</dbReference>
<keyword evidence="2" id="KW-1185">Reference proteome</keyword>
<dbReference type="InParanoid" id="A0CWI6"/>
<reference evidence="1 2" key="1">
    <citation type="journal article" date="2006" name="Nature">
        <title>Global trends of whole-genome duplications revealed by the ciliate Paramecium tetraurelia.</title>
        <authorList>
            <consortium name="Genoscope"/>
            <person name="Aury J.-M."/>
            <person name="Jaillon O."/>
            <person name="Duret L."/>
            <person name="Noel B."/>
            <person name="Jubin C."/>
            <person name="Porcel B.M."/>
            <person name="Segurens B."/>
            <person name="Daubin V."/>
            <person name="Anthouard V."/>
            <person name="Aiach N."/>
            <person name="Arnaiz O."/>
            <person name="Billaut A."/>
            <person name="Beisson J."/>
            <person name="Blanc I."/>
            <person name="Bouhouche K."/>
            <person name="Camara F."/>
            <person name="Duharcourt S."/>
            <person name="Guigo R."/>
            <person name="Gogendeau D."/>
            <person name="Katinka M."/>
            <person name="Keller A.-M."/>
            <person name="Kissmehl R."/>
            <person name="Klotz C."/>
            <person name="Koll F."/>
            <person name="Le Moue A."/>
            <person name="Lepere C."/>
            <person name="Malinsky S."/>
            <person name="Nowacki M."/>
            <person name="Nowak J.K."/>
            <person name="Plattner H."/>
            <person name="Poulain J."/>
            <person name="Ruiz F."/>
            <person name="Serrano V."/>
            <person name="Zagulski M."/>
            <person name="Dessen P."/>
            <person name="Betermier M."/>
            <person name="Weissenbach J."/>
            <person name="Scarpelli C."/>
            <person name="Schachter V."/>
            <person name="Sperling L."/>
            <person name="Meyer E."/>
            <person name="Cohen J."/>
            <person name="Wincker P."/>
        </authorList>
    </citation>
    <scope>NUCLEOTIDE SEQUENCE [LARGE SCALE GENOMIC DNA]</scope>
    <source>
        <strain evidence="1 2">Stock d4-2</strain>
    </source>
</reference>
<dbReference type="HOGENOM" id="CLU_1368565_0_0_1"/>
<evidence type="ECO:0000313" key="2">
    <source>
        <dbReference type="Proteomes" id="UP000000600"/>
    </source>
</evidence>
<evidence type="ECO:0000313" key="1">
    <source>
        <dbReference type="EMBL" id="CAK75153.1"/>
    </source>
</evidence>
<dbReference type="Gene3D" id="3.30.830.10">
    <property type="entry name" value="Metalloenzyme, LuxS/M16 peptidase-like"/>
    <property type="match status" value="1"/>
</dbReference>
<sequence length="200" mass="22945">MNKILRGFSTVKSMKFIKDKQPIIKISELPSGIKIFTEQTAFPFASDIGICFKAGLRNELPSETGSLFSLNQHMYHISENDCLENLQLSKLFSEQTLRTGCMLDQTYDSELSYWKCQFIQEDFDMIVDVLLKLALTTKRIAKETRDQFSQMSIPQERVLNRNIQMTVDEAIKMAAFGKHPLANAKTSAQILPKQEDFSRF</sequence>
<dbReference type="GeneID" id="5028335"/>
<dbReference type="OrthoDB" id="10251424at2759"/>
<dbReference type="STRING" id="5888.A0CWI6"/>
<dbReference type="SUPFAM" id="SSF63411">
    <property type="entry name" value="LuxS/MPP-like metallohydrolase"/>
    <property type="match status" value="1"/>
</dbReference>
<protein>
    <recommendedName>
        <fullName evidence="3">Peptidase M16 N-terminal domain-containing protein</fullName>
    </recommendedName>
</protein>
<name>A0CWI6_PARTE</name>
<dbReference type="InterPro" id="IPR011249">
    <property type="entry name" value="Metalloenz_LuxS/M16"/>
</dbReference>
<dbReference type="EMBL" id="CT868207">
    <property type="protein sequence ID" value="CAK75153.1"/>
    <property type="molecule type" value="Genomic_DNA"/>
</dbReference>
<dbReference type="AlphaFoldDB" id="A0CWI6"/>